<reference evidence="1 2" key="1">
    <citation type="submission" date="2023-08" db="EMBL/GenBank/DDBJ databases">
        <title>A Necator americanus chromosomal reference genome.</title>
        <authorList>
            <person name="Ilik V."/>
            <person name="Petrzelkova K.J."/>
            <person name="Pardy F."/>
            <person name="Fuh T."/>
            <person name="Niatou-Singa F.S."/>
            <person name="Gouil Q."/>
            <person name="Baker L."/>
            <person name="Ritchie M.E."/>
            <person name="Jex A.R."/>
            <person name="Gazzola D."/>
            <person name="Li H."/>
            <person name="Toshio Fujiwara R."/>
            <person name="Zhan B."/>
            <person name="Aroian R.V."/>
            <person name="Pafco B."/>
            <person name="Schwarz E.M."/>
        </authorList>
    </citation>
    <scope>NUCLEOTIDE SEQUENCE [LARGE SCALE GENOMIC DNA]</scope>
    <source>
        <strain evidence="1 2">Aroian</strain>
        <tissue evidence="1">Whole animal</tissue>
    </source>
</reference>
<accession>A0ABR1EJY4</accession>
<organism evidence="1 2">
    <name type="scientific">Necator americanus</name>
    <name type="common">Human hookworm</name>
    <dbReference type="NCBI Taxonomy" id="51031"/>
    <lineage>
        <taxon>Eukaryota</taxon>
        <taxon>Metazoa</taxon>
        <taxon>Ecdysozoa</taxon>
        <taxon>Nematoda</taxon>
        <taxon>Chromadorea</taxon>
        <taxon>Rhabditida</taxon>
        <taxon>Rhabditina</taxon>
        <taxon>Rhabditomorpha</taxon>
        <taxon>Strongyloidea</taxon>
        <taxon>Ancylostomatidae</taxon>
        <taxon>Bunostominae</taxon>
        <taxon>Necator</taxon>
    </lineage>
</organism>
<comment type="caution">
    <text evidence="1">The sequence shown here is derived from an EMBL/GenBank/DDBJ whole genome shotgun (WGS) entry which is preliminary data.</text>
</comment>
<dbReference type="Proteomes" id="UP001303046">
    <property type="component" value="Unassembled WGS sequence"/>
</dbReference>
<protein>
    <submittedName>
        <fullName evidence="1">Uncharacterized protein</fullName>
    </submittedName>
</protein>
<evidence type="ECO:0000313" key="2">
    <source>
        <dbReference type="Proteomes" id="UP001303046"/>
    </source>
</evidence>
<dbReference type="EMBL" id="JAVFWL010000006">
    <property type="protein sequence ID" value="KAK6762992.1"/>
    <property type="molecule type" value="Genomic_DNA"/>
</dbReference>
<name>A0ABR1EJY4_NECAM</name>
<proteinExistence type="predicted"/>
<sequence>MQQKIVRVSGMARDNLEFYTQGSKRWLSGYQGFQPASVLGHAAHFLESASRLLDCTFRHPIQLCASASSIHCSYNDRSLPLHCMRWRSGRDNFEQVVKLLGKNVAQIQEDSGFLFPRLEQVLMSIYNWMKSV</sequence>
<gene>
    <name evidence="1" type="primary">Necator_chrX.g23792</name>
    <name evidence="1" type="ORF">RB195_023628</name>
</gene>
<evidence type="ECO:0000313" key="1">
    <source>
        <dbReference type="EMBL" id="KAK6762992.1"/>
    </source>
</evidence>
<keyword evidence="2" id="KW-1185">Reference proteome</keyword>